<dbReference type="Proteomes" id="UP000774326">
    <property type="component" value="Unassembled WGS sequence"/>
</dbReference>
<dbReference type="AlphaFoldDB" id="A0A9P8TKR9"/>
<evidence type="ECO:0000313" key="2">
    <source>
        <dbReference type="EMBL" id="KAH3682325.1"/>
    </source>
</evidence>
<dbReference type="PANTHER" id="PTHR37285:SF5">
    <property type="entry name" value="SPORE WALL MATURATION PROTEIN DIT1"/>
    <property type="match status" value="1"/>
</dbReference>
<protein>
    <recommendedName>
        <fullName evidence="4">Spore wall maturation protein DIT1</fullName>
    </recommendedName>
</protein>
<proteinExistence type="predicted"/>
<sequence>MTAYKSEQEQAPYRASSAEKFQSNIQVRELSEVSLSELSLSSDDSSEDREAPYEYNDDMCDIIKQIAIMDAEYIPRNTMEGHRAALVAAQEAAVMNRIKATRESREKTTDNSTFSRVLCIYTRKGLSLIDCEEKKGFNAVSVLGKLTGHFETLDKQLESEDNFKQMVVNVQELYQPYKEPSCFEDVTSFWILEHHFKNSDYVKGLVLINTFTGVNTQPQYNNFHKWFAKLIVRDTKTNLSFMPANYDEDMSVATRVADYFNEHLKNNVQDDKWEVNGREYFIERAHFFTRRNLKLQAVLPAFPCKSSNLDKVGGTNPDKGEELGLRRLIAFTEEMERIYAPGFKVWIVSDGHVFSDCIGVDDDVVDDYTETLKGLYKKIIAGPEFKNKECIGFVSLKDVLYKSDMDHPIPKAAISDFQVNHLTGTKIDPDSDLSRQMLMAGCDTDDGQLAQDISVPNHPRLNLFRGFSRFMKEDLIKNDFFKGTSKKQFNKTISQVAFEMIKRNDAYSNLVELIFPFHLRFSIHAHNNFGPKFGIKLIKSDNCKIIKALGSSEEPECEDLLHIPTPWHNIIAKIEGSEMHYLTKTKAVKDAIKEGHYSGEWIENDYANGRGGYYLLKKTAN</sequence>
<organism evidence="2 3">
    <name type="scientific">Wickerhamomyces pijperi</name>
    <name type="common">Yeast</name>
    <name type="synonym">Pichia pijperi</name>
    <dbReference type="NCBI Taxonomy" id="599730"/>
    <lineage>
        <taxon>Eukaryota</taxon>
        <taxon>Fungi</taxon>
        <taxon>Dikarya</taxon>
        <taxon>Ascomycota</taxon>
        <taxon>Saccharomycotina</taxon>
        <taxon>Saccharomycetes</taxon>
        <taxon>Phaffomycetales</taxon>
        <taxon>Wickerhamomycetaceae</taxon>
        <taxon>Wickerhamomyces</taxon>
    </lineage>
</organism>
<accession>A0A9P8TKR9</accession>
<dbReference type="InterPro" id="IPR007817">
    <property type="entry name" value="Isocyanide_synthase_DIT1"/>
</dbReference>
<dbReference type="Pfam" id="PF05141">
    <property type="entry name" value="DIT1_PvcA"/>
    <property type="match status" value="1"/>
</dbReference>
<gene>
    <name evidence="2" type="ORF">WICPIJ_006697</name>
</gene>
<evidence type="ECO:0008006" key="4">
    <source>
        <dbReference type="Google" id="ProtNLM"/>
    </source>
</evidence>
<dbReference type="PANTHER" id="PTHR37285">
    <property type="entry name" value="SPORE WALL MATURATION PROTEIN DIT1"/>
    <property type="match status" value="1"/>
</dbReference>
<dbReference type="EMBL" id="JAEUBG010003778">
    <property type="protein sequence ID" value="KAH3682325.1"/>
    <property type="molecule type" value="Genomic_DNA"/>
</dbReference>
<comment type="caution">
    <text evidence="2">The sequence shown here is derived from an EMBL/GenBank/DDBJ whole genome shotgun (WGS) entry which is preliminary data.</text>
</comment>
<name>A0A9P8TKR9_WICPI</name>
<reference evidence="2" key="1">
    <citation type="journal article" date="2021" name="Open Biol.">
        <title>Shared evolutionary footprints suggest mitochondrial oxidative damage underlies multiple complex I losses in fungi.</title>
        <authorList>
            <person name="Schikora-Tamarit M.A."/>
            <person name="Marcet-Houben M."/>
            <person name="Nosek J."/>
            <person name="Gabaldon T."/>
        </authorList>
    </citation>
    <scope>NUCLEOTIDE SEQUENCE</scope>
    <source>
        <strain evidence="2">CBS2887</strain>
    </source>
</reference>
<dbReference type="OrthoDB" id="429813at2759"/>
<reference evidence="2" key="2">
    <citation type="submission" date="2021-01" db="EMBL/GenBank/DDBJ databases">
        <authorList>
            <person name="Schikora-Tamarit M.A."/>
        </authorList>
    </citation>
    <scope>NUCLEOTIDE SEQUENCE</scope>
    <source>
        <strain evidence="2">CBS2887</strain>
    </source>
</reference>
<keyword evidence="3" id="KW-1185">Reference proteome</keyword>
<feature type="region of interest" description="Disordered" evidence="1">
    <location>
        <begin position="1"/>
        <end position="21"/>
    </location>
</feature>
<evidence type="ECO:0000256" key="1">
    <source>
        <dbReference type="SAM" id="MobiDB-lite"/>
    </source>
</evidence>
<evidence type="ECO:0000313" key="3">
    <source>
        <dbReference type="Proteomes" id="UP000774326"/>
    </source>
</evidence>